<dbReference type="Gene3D" id="3.40.50.10540">
    <property type="entry name" value="Crotonobetainyl-coa:carnitine coa-transferase, domain 1"/>
    <property type="match status" value="1"/>
</dbReference>
<proteinExistence type="predicted"/>
<name>A0A1H9U624_9GAMM</name>
<evidence type="ECO:0000313" key="4">
    <source>
        <dbReference type="Proteomes" id="UP000186904"/>
    </source>
</evidence>
<gene>
    <name evidence="2" type="ORF">SAMN04487855_2157</name>
    <name evidence="1" type="ORF">SAMN05216589_2158</name>
</gene>
<dbReference type="InterPro" id="IPR050509">
    <property type="entry name" value="CoA-transferase_III"/>
</dbReference>
<dbReference type="InterPro" id="IPR023606">
    <property type="entry name" value="CoA-Trfase_III_dom_1_sf"/>
</dbReference>
<reference evidence="3 4" key="1">
    <citation type="submission" date="2016-10" db="EMBL/GenBank/DDBJ databases">
        <authorList>
            <person name="de Groot N.N."/>
        </authorList>
    </citation>
    <scope>NUCLEOTIDE SEQUENCE [LARGE SCALE GENOMIC DNA]</scope>
    <source>
        <strain evidence="2 3">CGMCC 1.9095</strain>
        <strain evidence="1 4">DSM 22558</strain>
    </source>
</reference>
<dbReference type="InterPro" id="IPR003673">
    <property type="entry name" value="CoA-Trfase_fam_III"/>
</dbReference>
<evidence type="ECO:0000313" key="3">
    <source>
        <dbReference type="Proteomes" id="UP000186599"/>
    </source>
</evidence>
<evidence type="ECO:0000313" key="2">
    <source>
        <dbReference type="EMBL" id="SFM05393.1"/>
    </source>
</evidence>
<sequence>MNESTLHGLRVVSLGSGIASAAAGLQLCEAGAEVILVEPPGNPARQEQALFAVLNRGKRSVILDINEPKGQQRLEQLLTSADVFIHEFSPKVAGTLGLDDAQLAQRFPGLIVAAITGWPNKHPLAEAKARETLVLARLGLLDEQPGHREGPVFVRMPFAKSGRAGQCCRNSAQRHC</sequence>
<evidence type="ECO:0000313" key="1">
    <source>
        <dbReference type="EMBL" id="SES04688.1"/>
    </source>
</evidence>
<dbReference type="EMBL" id="FOUA01000003">
    <property type="protein sequence ID" value="SFM05393.1"/>
    <property type="molecule type" value="Genomic_DNA"/>
</dbReference>
<dbReference type="STRING" id="653930.SAMN05216589_2158"/>
<dbReference type="OrthoDB" id="9058532at2"/>
<dbReference type="PANTHER" id="PTHR48228">
    <property type="entry name" value="SUCCINYL-COA--D-CITRAMALATE COA-TRANSFERASE"/>
    <property type="match status" value="1"/>
</dbReference>
<dbReference type="GO" id="GO:0016740">
    <property type="term" value="F:transferase activity"/>
    <property type="evidence" value="ECO:0007669"/>
    <property type="project" value="UniProtKB-KW"/>
</dbReference>
<dbReference type="PANTHER" id="PTHR48228:SF5">
    <property type="entry name" value="ALPHA-METHYLACYL-COA RACEMASE"/>
    <property type="match status" value="1"/>
</dbReference>
<dbReference type="AlphaFoldDB" id="A0A1H9U624"/>
<protein>
    <submittedName>
        <fullName evidence="1">CoA-transferase family III</fullName>
    </submittedName>
</protein>
<keyword evidence="1" id="KW-0808">Transferase</keyword>
<dbReference type="RefSeq" id="WP_074779652.1">
    <property type="nucleotide sequence ID" value="NZ_FOGN01000003.1"/>
</dbReference>
<keyword evidence="3" id="KW-1185">Reference proteome</keyword>
<dbReference type="Proteomes" id="UP000186904">
    <property type="component" value="Unassembled WGS sequence"/>
</dbReference>
<organism evidence="1 4">
    <name type="scientific">Halopseudomonas bauzanensis</name>
    <dbReference type="NCBI Taxonomy" id="653930"/>
    <lineage>
        <taxon>Bacteria</taxon>
        <taxon>Pseudomonadati</taxon>
        <taxon>Pseudomonadota</taxon>
        <taxon>Gammaproteobacteria</taxon>
        <taxon>Pseudomonadales</taxon>
        <taxon>Pseudomonadaceae</taxon>
        <taxon>Halopseudomonas</taxon>
    </lineage>
</organism>
<dbReference type="SUPFAM" id="SSF89796">
    <property type="entry name" value="CoA-transferase family III (CaiB/BaiF)"/>
    <property type="match status" value="1"/>
</dbReference>
<dbReference type="Proteomes" id="UP000186599">
    <property type="component" value="Unassembled WGS sequence"/>
</dbReference>
<dbReference type="Pfam" id="PF02515">
    <property type="entry name" value="CoA_transf_3"/>
    <property type="match status" value="1"/>
</dbReference>
<accession>A0A1H9U624</accession>
<dbReference type="EMBL" id="FOGN01000003">
    <property type="protein sequence ID" value="SES04688.1"/>
    <property type="molecule type" value="Genomic_DNA"/>
</dbReference>